<dbReference type="AlphaFoldDB" id="A0A2P2PEZ7"/>
<organism evidence="2">
    <name type="scientific">Rhizophora mucronata</name>
    <name type="common">Asiatic mangrove</name>
    <dbReference type="NCBI Taxonomy" id="61149"/>
    <lineage>
        <taxon>Eukaryota</taxon>
        <taxon>Viridiplantae</taxon>
        <taxon>Streptophyta</taxon>
        <taxon>Embryophyta</taxon>
        <taxon>Tracheophyta</taxon>
        <taxon>Spermatophyta</taxon>
        <taxon>Magnoliopsida</taxon>
        <taxon>eudicotyledons</taxon>
        <taxon>Gunneridae</taxon>
        <taxon>Pentapetalae</taxon>
        <taxon>rosids</taxon>
        <taxon>fabids</taxon>
        <taxon>Malpighiales</taxon>
        <taxon>Rhizophoraceae</taxon>
        <taxon>Rhizophora</taxon>
    </lineage>
</organism>
<protein>
    <submittedName>
        <fullName evidence="2">Uncharacterized protein</fullName>
    </submittedName>
</protein>
<sequence>MLSRTLKQDSCHTSNVSHVEME</sequence>
<evidence type="ECO:0000256" key="1">
    <source>
        <dbReference type="SAM" id="MobiDB-lite"/>
    </source>
</evidence>
<feature type="compositionally biased region" description="Polar residues" evidence="1">
    <location>
        <begin position="11"/>
        <end position="22"/>
    </location>
</feature>
<feature type="compositionally biased region" description="Basic and acidic residues" evidence="1">
    <location>
        <begin position="1"/>
        <end position="10"/>
    </location>
</feature>
<feature type="region of interest" description="Disordered" evidence="1">
    <location>
        <begin position="1"/>
        <end position="22"/>
    </location>
</feature>
<proteinExistence type="predicted"/>
<reference evidence="2" key="1">
    <citation type="submission" date="2018-02" db="EMBL/GenBank/DDBJ databases">
        <title>Rhizophora mucronata_Transcriptome.</title>
        <authorList>
            <person name="Meera S.P."/>
            <person name="Sreeshan A."/>
            <person name="Augustine A."/>
        </authorList>
    </citation>
    <scope>NUCLEOTIDE SEQUENCE</scope>
    <source>
        <tissue evidence="2">Leaf</tissue>
    </source>
</reference>
<evidence type="ECO:0000313" key="2">
    <source>
        <dbReference type="EMBL" id="MBX53282.1"/>
    </source>
</evidence>
<name>A0A2P2PEZ7_RHIMU</name>
<accession>A0A2P2PEZ7</accession>
<dbReference type="EMBL" id="GGEC01072798">
    <property type="protein sequence ID" value="MBX53282.1"/>
    <property type="molecule type" value="Transcribed_RNA"/>
</dbReference>